<dbReference type="PROSITE" id="PS00455">
    <property type="entry name" value="AMP_BINDING"/>
    <property type="match status" value="1"/>
</dbReference>
<dbReference type="PANTHER" id="PTHR43767">
    <property type="entry name" value="LONG-CHAIN-FATTY-ACID--COA LIGASE"/>
    <property type="match status" value="1"/>
</dbReference>
<feature type="domain" description="AMP-dependent synthetase/ligase" evidence="1">
    <location>
        <begin position="8"/>
        <end position="367"/>
    </location>
</feature>
<evidence type="ECO:0000313" key="4">
    <source>
        <dbReference type="Proteomes" id="UP001223586"/>
    </source>
</evidence>
<dbReference type="InterPro" id="IPR025110">
    <property type="entry name" value="AMP-bd_C"/>
</dbReference>
<keyword evidence="4" id="KW-1185">Reference proteome</keyword>
<dbReference type="Gene3D" id="3.30.300.30">
    <property type="match status" value="1"/>
</dbReference>
<proteinExistence type="predicted"/>
<dbReference type="SUPFAM" id="SSF56801">
    <property type="entry name" value="Acetyl-CoA synthetase-like"/>
    <property type="match status" value="1"/>
</dbReference>
<dbReference type="InterPro" id="IPR042099">
    <property type="entry name" value="ANL_N_sf"/>
</dbReference>
<dbReference type="InterPro" id="IPR050237">
    <property type="entry name" value="ATP-dep_AMP-bd_enzyme"/>
</dbReference>
<evidence type="ECO:0000259" key="2">
    <source>
        <dbReference type="Pfam" id="PF13193"/>
    </source>
</evidence>
<organism evidence="3 4">
    <name type="scientific">Bacillus chungangensis</name>
    <dbReference type="NCBI Taxonomy" id="587633"/>
    <lineage>
        <taxon>Bacteria</taxon>
        <taxon>Bacillati</taxon>
        <taxon>Bacillota</taxon>
        <taxon>Bacilli</taxon>
        <taxon>Bacillales</taxon>
        <taxon>Bacillaceae</taxon>
        <taxon>Bacillus</taxon>
    </lineage>
</organism>
<evidence type="ECO:0000313" key="3">
    <source>
        <dbReference type="EMBL" id="MDQ0175884.1"/>
    </source>
</evidence>
<dbReference type="Gene3D" id="3.40.50.12780">
    <property type="entry name" value="N-terminal domain of ligase-like"/>
    <property type="match status" value="1"/>
</dbReference>
<protein>
    <submittedName>
        <fullName evidence="3">Acyl-CoA synthetase (AMP-forming)/AMP-acid ligase II</fullName>
    </submittedName>
</protein>
<name>A0ABT9WRG2_9BACI</name>
<dbReference type="EMBL" id="JAUSTT010000009">
    <property type="protein sequence ID" value="MDQ0175884.1"/>
    <property type="molecule type" value="Genomic_DNA"/>
</dbReference>
<dbReference type="InterPro" id="IPR000873">
    <property type="entry name" value="AMP-dep_synth/lig_dom"/>
</dbReference>
<gene>
    <name evidence="3" type="ORF">J2S08_001720</name>
</gene>
<reference evidence="3 4" key="1">
    <citation type="submission" date="2023-07" db="EMBL/GenBank/DDBJ databases">
        <title>Genomic Encyclopedia of Type Strains, Phase IV (KMG-IV): sequencing the most valuable type-strain genomes for metagenomic binning, comparative biology and taxonomic classification.</title>
        <authorList>
            <person name="Goeker M."/>
        </authorList>
    </citation>
    <scope>NUCLEOTIDE SEQUENCE [LARGE SCALE GENOMIC DNA]</scope>
    <source>
        <strain evidence="3 4">DSM 23837</strain>
    </source>
</reference>
<comment type="caution">
    <text evidence="3">The sequence shown here is derived from an EMBL/GenBank/DDBJ whole genome shotgun (WGS) entry which is preliminary data.</text>
</comment>
<keyword evidence="3" id="KW-0436">Ligase</keyword>
<feature type="domain" description="AMP-binding enzyme C-terminal" evidence="2">
    <location>
        <begin position="418"/>
        <end position="493"/>
    </location>
</feature>
<dbReference type="GO" id="GO:0016874">
    <property type="term" value="F:ligase activity"/>
    <property type="evidence" value="ECO:0007669"/>
    <property type="project" value="UniProtKB-KW"/>
</dbReference>
<dbReference type="InterPro" id="IPR045851">
    <property type="entry name" value="AMP-bd_C_sf"/>
</dbReference>
<dbReference type="RefSeq" id="WP_307228585.1">
    <property type="nucleotide sequence ID" value="NZ_JAUSTT010000009.1"/>
</dbReference>
<evidence type="ECO:0000259" key="1">
    <source>
        <dbReference type="Pfam" id="PF00501"/>
    </source>
</evidence>
<dbReference type="Pfam" id="PF00501">
    <property type="entry name" value="AMP-binding"/>
    <property type="match status" value="1"/>
</dbReference>
<sequence length="512" mass="57176">MNISELLARNARKHANHTAIVADSISLTYQNLHDKVNCLANALLQKGFQKGEKAILLMPNTPEFLITYFAVLRVGGIVVPVNAKFTQSELQYVIDHCEASVLFAHEWLWDTVKKLPADAPRLKIKTGKEMKHWLSFDALLRETDDEPEIVCTTKEDDEATLLYTSGTTGTPKGVLLTNRNILNTATMMCIELSMKPESRILHMMPLSHAAPLHLFLVAGTYVGATHLLSPTFTTEKMLEMIHKEKATHFFGAPVVFLFAAKIPNLHDFDLSSLSYWVYGGAPLSKEDVTFIQKQLKTERLFCVYGLTEAGPSGTILTPDDHHRKAGSIGKRAAIGTEIKLVNEEGKEVAVDEIGEIALYSESIMKAYEKDPAATSEVIKDGWLLTGDLAKQDEDGYFWMIDRKKDIIISGGVNIYPKEVEEALQQHPHISEAAVIGIPHPEWGETVKAFVVLNKPLEGIEDECKHFLNGKIAAFKIPKRYEAIDQLPRNATGKILKHVLRKLEMKEESCTSY</sequence>
<dbReference type="Proteomes" id="UP001223586">
    <property type="component" value="Unassembled WGS sequence"/>
</dbReference>
<dbReference type="InterPro" id="IPR020845">
    <property type="entry name" value="AMP-binding_CS"/>
</dbReference>
<dbReference type="Pfam" id="PF13193">
    <property type="entry name" value="AMP-binding_C"/>
    <property type="match status" value="1"/>
</dbReference>
<dbReference type="PANTHER" id="PTHR43767:SF1">
    <property type="entry name" value="NONRIBOSOMAL PEPTIDE SYNTHASE PES1 (EUROFUNG)-RELATED"/>
    <property type="match status" value="1"/>
</dbReference>
<accession>A0ABT9WRG2</accession>